<keyword evidence="2" id="KW-0812">Transmembrane</keyword>
<protein>
    <submittedName>
        <fullName evidence="3">Uncharacterized protein</fullName>
    </submittedName>
</protein>
<dbReference type="Proteomes" id="UP000605568">
    <property type="component" value="Unassembled WGS sequence"/>
</dbReference>
<gene>
    <name evidence="3" type="ORF">GCM10017774_15940</name>
</gene>
<keyword evidence="4" id="KW-1185">Reference proteome</keyword>
<keyword evidence="2" id="KW-0472">Membrane</keyword>
<evidence type="ECO:0000313" key="3">
    <source>
        <dbReference type="EMBL" id="GHH33466.1"/>
    </source>
</evidence>
<keyword evidence="2" id="KW-1133">Transmembrane helix</keyword>
<proteinExistence type="predicted"/>
<organism evidence="3 4">
    <name type="scientific">Lentzea cavernae</name>
    <dbReference type="NCBI Taxonomy" id="2020703"/>
    <lineage>
        <taxon>Bacteria</taxon>
        <taxon>Bacillati</taxon>
        <taxon>Actinomycetota</taxon>
        <taxon>Actinomycetes</taxon>
        <taxon>Pseudonocardiales</taxon>
        <taxon>Pseudonocardiaceae</taxon>
        <taxon>Lentzea</taxon>
    </lineage>
</organism>
<reference evidence="4" key="1">
    <citation type="journal article" date="2019" name="Int. J. Syst. Evol. Microbiol.">
        <title>The Global Catalogue of Microorganisms (GCM) 10K type strain sequencing project: providing services to taxonomists for standard genome sequencing and annotation.</title>
        <authorList>
            <consortium name="The Broad Institute Genomics Platform"/>
            <consortium name="The Broad Institute Genome Sequencing Center for Infectious Disease"/>
            <person name="Wu L."/>
            <person name="Ma J."/>
        </authorList>
    </citation>
    <scope>NUCLEOTIDE SEQUENCE [LARGE SCALE GENOMIC DNA]</scope>
    <source>
        <strain evidence="4">CGMCC 4.7367</strain>
    </source>
</reference>
<feature type="region of interest" description="Disordered" evidence="1">
    <location>
        <begin position="158"/>
        <end position="178"/>
    </location>
</feature>
<feature type="compositionally biased region" description="Polar residues" evidence="1">
    <location>
        <begin position="158"/>
        <end position="170"/>
    </location>
</feature>
<name>A0ABQ3MB93_9PSEU</name>
<feature type="transmembrane region" description="Helical" evidence="2">
    <location>
        <begin position="133"/>
        <end position="154"/>
    </location>
</feature>
<evidence type="ECO:0000313" key="4">
    <source>
        <dbReference type="Proteomes" id="UP000605568"/>
    </source>
</evidence>
<dbReference type="EMBL" id="BNAR01000002">
    <property type="protein sequence ID" value="GHH33466.1"/>
    <property type="molecule type" value="Genomic_DNA"/>
</dbReference>
<comment type="caution">
    <text evidence="3">The sequence shown here is derived from an EMBL/GenBank/DDBJ whole genome shotgun (WGS) entry which is preliminary data.</text>
</comment>
<accession>A0ABQ3MB93</accession>
<sequence>MTGIAVTRNGVELENPHLATIEIENSGSHAITSGQYDQDRPITINLGAAVIEVFKASYARGTASIPFKHSANGNQIHLGPDVLPKKAVLTLQILTSGKPVLGPISEHLGDVKIISLTENQLATAPRRNSKRSIWYTALAIVLAAALGIWIASVFSTGTQGPPSISISSTPRGDKDEVPEGSAMKITGIGFLRNESLSFIVFDGEDALLEGHGFISDLRGTFSWGITAPQSEEINAAGPTKARSMSLRIIRSDGSTIAAPFTLLGS</sequence>
<evidence type="ECO:0000256" key="1">
    <source>
        <dbReference type="SAM" id="MobiDB-lite"/>
    </source>
</evidence>
<evidence type="ECO:0000256" key="2">
    <source>
        <dbReference type="SAM" id="Phobius"/>
    </source>
</evidence>